<organism evidence="3 4">
    <name type="scientific">Ditylenchus dipsaci</name>
    <dbReference type="NCBI Taxonomy" id="166011"/>
    <lineage>
        <taxon>Eukaryota</taxon>
        <taxon>Metazoa</taxon>
        <taxon>Ecdysozoa</taxon>
        <taxon>Nematoda</taxon>
        <taxon>Chromadorea</taxon>
        <taxon>Rhabditida</taxon>
        <taxon>Tylenchina</taxon>
        <taxon>Tylenchomorpha</taxon>
        <taxon>Sphaerularioidea</taxon>
        <taxon>Anguinidae</taxon>
        <taxon>Anguininae</taxon>
        <taxon>Ditylenchus</taxon>
    </lineage>
</organism>
<evidence type="ECO:0000313" key="4">
    <source>
        <dbReference type="WBParaSite" id="jg954"/>
    </source>
</evidence>
<keyword evidence="3" id="KW-1185">Reference proteome</keyword>
<feature type="chain" id="PRO_5036857255" evidence="2">
    <location>
        <begin position="20"/>
        <end position="202"/>
    </location>
</feature>
<dbReference type="Proteomes" id="UP000887574">
    <property type="component" value="Unplaced"/>
</dbReference>
<keyword evidence="1" id="KW-1133">Transmembrane helix</keyword>
<name>A0A915EUZ3_9BILA</name>
<sequence length="202" mass="22819">MQTLLKPVALVLLLHIVIGDPNPPNHDPVGPDHCKSDDTCKAEREEFVKQEVDADKINDPKLCPLLRLYENCLKPKECSLPQILLDKCPSFISEEPLGEDKCRDPTTCQSEREKYENSKEPAKLANDPVLCPLMDSYVACLAPQKCLLLQMYFKDAQPSRTLLLLKQLIQHLVLLRLNLLLTILLLIQTILKAPLLMMEPAS</sequence>
<keyword evidence="2" id="KW-0732">Signal</keyword>
<evidence type="ECO:0000256" key="1">
    <source>
        <dbReference type="SAM" id="Phobius"/>
    </source>
</evidence>
<evidence type="ECO:0000256" key="2">
    <source>
        <dbReference type="SAM" id="SignalP"/>
    </source>
</evidence>
<accession>A0A915EUZ3</accession>
<dbReference type="WBParaSite" id="jg954">
    <property type="protein sequence ID" value="jg954"/>
    <property type="gene ID" value="jg954"/>
</dbReference>
<reference evidence="4" key="1">
    <citation type="submission" date="2022-11" db="UniProtKB">
        <authorList>
            <consortium name="WormBaseParasite"/>
        </authorList>
    </citation>
    <scope>IDENTIFICATION</scope>
</reference>
<feature type="signal peptide" evidence="2">
    <location>
        <begin position="1"/>
        <end position="19"/>
    </location>
</feature>
<dbReference type="AlphaFoldDB" id="A0A915EUZ3"/>
<proteinExistence type="predicted"/>
<feature type="transmembrane region" description="Helical" evidence="1">
    <location>
        <begin position="168"/>
        <end position="187"/>
    </location>
</feature>
<keyword evidence="1" id="KW-0472">Membrane</keyword>
<protein>
    <submittedName>
        <fullName evidence="4">Uncharacterized protein</fullName>
    </submittedName>
</protein>
<evidence type="ECO:0000313" key="3">
    <source>
        <dbReference type="Proteomes" id="UP000887574"/>
    </source>
</evidence>
<keyword evidence="1" id="KW-0812">Transmembrane</keyword>